<evidence type="ECO:0000313" key="1">
    <source>
        <dbReference type="EMBL" id="RDZ17843.1"/>
    </source>
</evidence>
<evidence type="ECO:0008006" key="3">
    <source>
        <dbReference type="Google" id="ProtNLM"/>
    </source>
</evidence>
<evidence type="ECO:0000313" key="2">
    <source>
        <dbReference type="Proteomes" id="UP000256519"/>
    </source>
</evidence>
<organism evidence="1 2">
    <name type="scientific">Priestia megaterium</name>
    <name type="common">Bacillus megaterium</name>
    <dbReference type="NCBI Taxonomy" id="1404"/>
    <lineage>
        <taxon>Bacteria</taxon>
        <taxon>Bacillati</taxon>
        <taxon>Bacillota</taxon>
        <taxon>Bacilli</taxon>
        <taxon>Bacillales</taxon>
        <taxon>Bacillaceae</taxon>
        <taxon>Priestia</taxon>
    </lineage>
</organism>
<dbReference type="Proteomes" id="UP000256519">
    <property type="component" value="Unassembled WGS sequence"/>
</dbReference>
<dbReference type="RefSeq" id="WP_116071785.1">
    <property type="nucleotide sequence ID" value="NZ_CP187630.1"/>
</dbReference>
<dbReference type="EMBL" id="PQWM01000006">
    <property type="protein sequence ID" value="RDZ17843.1"/>
    <property type="molecule type" value="Genomic_DNA"/>
</dbReference>
<sequence>MLEPIYAENVIVGVVHKKQFQWYVTDRELWYLDYVKFAQAFENGGDSVVDEYIEPERKGIEVLSSENAELFLKRIESYKGDAANLLKLFEDKIESEDEEDVLDFSPSFLVDFDQKVFYSLFPEPTSFEEYVPSDWKETYEDFTALIPETEKYWVNKDGENLFEL</sequence>
<proteinExistence type="predicted"/>
<gene>
    <name evidence="1" type="ORF">C3744_02870</name>
</gene>
<accession>A0A3D8X7G7</accession>
<protein>
    <recommendedName>
        <fullName evidence="3">Group-specific protein</fullName>
    </recommendedName>
</protein>
<comment type="caution">
    <text evidence="1">The sequence shown here is derived from an EMBL/GenBank/DDBJ whole genome shotgun (WGS) entry which is preliminary data.</text>
</comment>
<dbReference type="AlphaFoldDB" id="A0A3D8X7G7"/>
<reference evidence="1 2" key="1">
    <citation type="journal article" date="2018" name="Appl. Environ. Microbiol.">
        <title>Antimicrobial susceptibility testing and tentative epidemiological cut-off values of five Bacillus species relevant for use as animal feed additives or for plant protection.</title>
        <authorList>
            <person name="Agerso Y."/>
            <person name="Stuer-Lauridsen B."/>
            <person name="Bjerre K."/>
            <person name="Jensen M.G."/>
            <person name="Johansen E."/>
            <person name="Bennedsen M."/>
            <person name="Brockmann E."/>
            <person name="Nielsen B."/>
        </authorList>
    </citation>
    <scope>NUCLEOTIDE SEQUENCE [LARGE SCALE GENOMIC DNA]</scope>
    <source>
        <strain evidence="1 2">CHCC20162</strain>
    </source>
</reference>
<name>A0A3D8X7G7_PRIMG</name>